<organism evidence="2 3">
    <name type="scientific">Ceratodon purpureus</name>
    <name type="common">Fire moss</name>
    <name type="synonym">Dicranum purpureum</name>
    <dbReference type="NCBI Taxonomy" id="3225"/>
    <lineage>
        <taxon>Eukaryota</taxon>
        <taxon>Viridiplantae</taxon>
        <taxon>Streptophyta</taxon>
        <taxon>Embryophyta</taxon>
        <taxon>Bryophyta</taxon>
        <taxon>Bryophytina</taxon>
        <taxon>Bryopsida</taxon>
        <taxon>Dicranidae</taxon>
        <taxon>Pseudoditrichales</taxon>
        <taxon>Ditrichaceae</taxon>
        <taxon>Ceratodon</taxon>
    </lineage>
</organism>
<gene>
    <name evidence="2" type="ORF">KC19_7G154300</name>
</gene>
<feature type="compositionally biased region" description="Low complexity" evidence="1">
    <location>
        <begin position="26"/>
        <end position="41"/>
    </location>
</feature>
<name>A0A8T0H8E4_CERPU</name>
<evidence type="ECO:0000256" key="1">
    <source>
        <dbReference type="SAM" id="MobiDB-lite"/>
    </source>
</evidence>
<feature type="region of interest" description="Disordered" evidence="1">
    <location>
        <begin position="26"/>
        <end position="46"/>
    </location>
</feature>
<dbReference type="EMBL" id="CM026428">
    <property type="protein sequence ID" value="KAG0567683.1"/>
    <property type="molecule type" value="Genomic_DNA"/>
</dbReference>
<keyword evidence="3" id="KW-1185">Reference proteome</keyword>
<reference evidence="2" key="1">
    <citation type="submission" date="2020-06" db="EMBL/GenBank/DDBJ databases">
        <title>WGS assembly of Ceratodon purpureus strain R40.</title>
        <authorList>
            <person name="Carey S.B."/>
            <person name="Jenkins J."/>
            <person name="Shu S."/>
            <person name="Lovell J.T."/>
            <person name="Sreedasyam A."/>
            <person name="Maumus F."/>
            <person name="Tiley G.P."/>
            <person name="Fernandez-Pozo N."/>
            <person name="Barry K."/>
            <person name="Chen C."/>
            <person name="Wang M."/>
            <person name="Lipzen A."/>
            <person name="Daum C."/>
            <person name="Saski C.A."/>
            <person name="Payton A.C."/>
            <person name="Mcbreen J.C."/>
            <person name="Conrad R.E."/>
            <person name="Kollar L.M."/>
            <person name="Olsson S."/>
            <person name="Huttunen S."/>
            <person name="Landis J.B."/>
            <person name="Wickett N.J."/>
            <person name="Johnson M.G."/>
            <person name="Rensing S.A."/>
            <person name="Grimwood J."/>
            <person name="Schmutz J."/>
            <person name="Mcdaniel S.F."/>
        </authorList>
    </citation>
    <scope>NUCLEOTIDE SEQUENCE</scope>
    <source>
        <strain evidence="2">R40</strain>
    </source>
</reference>
<dbReference type="AlphaFoldDB" id="A0A8T0H8E4"/>
<evidence type="ECO:0000313" key="3">
    <source>
        <dbReference type="Proteomes" id="UP000822688"/>
    </source>
</evidence>
<comment type="caution">
    <text evidence="2">The sequence shown here is derived from an EMBL/GenBank/DDBJ whole genome shotgun (WGS) entry which is preliminary data.</text>
</comment>
<dbReference type="Proteomes" id="UP000822688">
    <property type="component" value="Chromosome 7"/>
</dbReference>
<protein>
    <submittedName>
        <fullName evidence="2">Uncharacterized protein</fullName>
    </submittedName>
</protein>
<evidence type="ECO:0000313" key="2">
    <source>
        <dbReference type="EMBL" id="KAG0567683.1"/>
    </source>
</evidence>
<accession>A0A8T0H8E4</accession>
<sequence length="97" mass="10312">MPASATAFKLTRESLRPVFSFIAGPASTSAPAAPPSARTSAQETTPGQAASTAALILLTYFSFRIPTWLCDSFSEGPSFVDSSKKEPSQPLKQSWKT</sequence>
<proteinExistence type="predicted"/>
<feature type="region of interest" description="Disordered" evidence="1">
    <location>
        <begin position="77"/>
        <end position="97"/>
    </location>
</feature>